<organism evidence="1 2">
    <name type="scientific">Streptomyces roseoviridis</name>
    <dbReference type="NCBI Taxonomy" id="67361"/>
    <lineage>
        <taxon>Bacteria</taxon>
        <taxon>Bacillati</taxon>
        <taxon>Actinomycetota</taxon>
        <taxon>Actinomycetes</taxon>
        <taxon>Kitasatosporales</taxon>
        <taxon>Streptomycetaceae</taxon>
        <taxon>Streptomyces</taxon>
    </lineage>
</organism>
<name>A0ABV5QHQ3_9ACTN</name>
<reference evidence="1 2" key="1">
    <citation type="submission" date="2024-09" db="EMBL/GenBank/DDBJ databases">
        <authorList>
            <person name="Sun Q."/>
            <person name="Mori K."/>
        </authorList>
    </citation>
    <scope>NUCLEOTIDE SEQUENCE [LARGE SCALE GENOMIC DNA]</scope>
    <source>
        <strain evidence="1 2">JCM 4414</strain>
    </source>
</reference>
<gene>
    <name evidence="1" type="ORF">ACFFTP_00805</name>
</gene>
<comment type="caution">
    <text evidence="1">The sequence shown here is derived from an EMBL/GenBank/DDBJ whole genome shotgun (WGS) entry which is preliminary data.</text>
</comment>
<protein>
    <submittedName>
        <fullName evidence="1">Uncharacterized protein</fullName>
    </submittedName>
</protein>
<accession>A0ABV5QHQ3</accession>
<dbReference type="EMBL" id="JBHMCT010000001">
    <property type="protein sequence ID" value="MFB9552733.1"/>
    <property type="molecule type" value="Genomic_DNA"/>
</dbReference>
<dbReference type="Proteomes" id="UP001589716">
    <property type="component" value="Unassembled WGS sequence"/>
</dbReference>
<sequence>MYVGRAPSPGALIVWQDLTNAVGTMADPANPGFPGNACGVAFADQGMTAFVKIVTTTGQVWQTMGNTAGANFIWNQPWFQQTTPTPAALRANKFVRALPPGASPNR</sequence>
<dbReference type="RefSeq" id="WP_382745534.1">
    <property type="nucleotide sequence ID" value="NZ_JBHMCT010000001.1"/>
</dbReference>
<proteinExistence type="predicted"/>
<evidence type="ECO:0000313" key="1">
    <source>
        <dbReference type="EMBL" id="MFB9552733.1"/>
    </source>
</evidence>
<keyword evidence="2" id="KW-1185">Reference proteome</keyword>
<evidence type="ECO:0000313" key="2">
    <source>
        <dbReference type="Proteomes" id="UP001589716"/>
    </source>
</evidence>